<organism evidence="1 2">
    <name type="scientific">Parabacteroides johnsonii DSM 18315</name>
    <dbReference type="NCBI Taxonomy" id="537006"/>
    <lineage>
        <taxon>Bacteria</taxon>
        <taxon>Pseudomonadati</taxon>
        <taxon>Bacteroidota</taxon>
        <taxon>Bacteroidia</taxon>
        <taxon>Bacteroidales</taxon>
        <taxon>Tannerellaceae</taxon>
        <taxon>Parabacteroides</taxon>
    </lineage>
</organism>
<dbReference type="AlphaFoldDB" id="B7B8G3"/>
<reference evidence="1 2" key="1">
    <citation type="submission" date="2008-10" db="EMBL/GenBank/DDBJ databases">
        <title>Draft genome sequence of Parabacteroides johnsonii (DSM 18315).</title>
        <authorList>
            <person name="Sudarsanam P."/>
            <person name="Ley R."/>
            <person name="Guruge J."/>
            <person name="Turnbaugh P.J."/>
            <person name="Mahowald M."/>
            <person name="Liep D."/>
            <person name="Gordon J."/>
        </authorList>
    </citation>
    <scope>NUCLEOTIDE SEQUENCE [LARGE SCALE GENOMIC DNA]</scope>
    <source>
        <strain evidence="1 2">DSM 18315</strain>
    </source>
</reference>
<proteinExistence type="predicted"/>
<comment type="caution">
    <text evidence="1">The sequence shown here is derived from an EMBL/GenBank/DDBJ whole genome shotgun (WGS) entry which is preliminary data.</text>
</comment>
<protein>
    <submittedName>
        <fullName evidence="1">Uncharacterized protein</fullName>
    </submittedName>
</protein>
<gene>
    <name evidence="1" type="ORF">PRABACTJOHN_01314</name>
</gene>
<name>B7B8G3_9BACT</name>
<dbReference type="EMBL" id="ABYH01000114">
    <property type="protein sequence ID" value="EEC97278.1"/>
    <property type="molecule type" value="Genomic_DNA"/>
</dbReference>
<sequence>MSKAFLRYYSGTKSFPFFKYIGVMETKCSRQLYISGVYSITAWTVVYYLCTGHWETPSCG</sequence>
<evidence type="ECO:0000313" key="2">
    <source>
        <dbReference type="Proteomes" id="UP000005510"/>
    </source>
</evidence>
<evidence type="ECO:0000313" key="1">
    <source>
        <dbReference type="EMBL" id="EEC97278.1"/>
    </source>
</evidence>
<dbReference type="STRING" id="537006.PRABACTJOHN_01314"/>
<reference evidence="1 2" key="2">
    <citation type="submission" date="2008-10" db="EMBL/GenBank/DDBJ databases">
        <authorList>
            <person name="Fulton L."/>
            <person name="Clifton S."/>
            <person name="Fulton B."/>
            <person name="Xu J."/>
            <person name="Minx P."/>
            <person name="Pepin K.H."/>
            <person name="Johnson M."/>
            <person name="Bhonagiri V."/>
            <person name="Nash W.E."/>
            <person name="Mardis E.R."/>
            <person name="Wilson R.K."/>
        </authorList>
    </citation>
    <scope>NUCLEOTIDE SEQUENCE [LARGE SCALE GENOMIC DNA]</scope>
    <source>
        <strain evidence="1 2">DSM 18315</strain>
    </source>
</reference>
<dbReference type="Proteomes" id="UP000005510">
    <property type="component" value="Unassembled WGS sequence"/>
</dbReference>
<accession>B7B8G3</accession>
<dbReference type="HOGENOM" id="CLU_2937450_0_0_10"/>